<keyword evidence="1" id="KW-1015">Disulfide bond</keyword>
<evidence type="ECO:0000259" key="2">
    <source>
        <dbReference type="Pfam" id="PF00085"/>
    </source>
</evidence>
<dbReference type="PANTHER" id="PTHR46115">
    <property type="entry name" value="THIOREDOXIN-LIKE PROTEIN 1"/>
    <property type="match status" value="1"/>
</dbReference>
<dbReference type="Pfam" id="PF00085">
    <property type="entry name" value="Thioredoxin"/>
    <property type="match status" value="1"/>
</dbReference>
<gene>
    <name evidence="3" type="ORF">AXF42_Ash008074</name>
</gene>
<dbReference type="Gene3D" id="3.40.30.10">
    <property type="entry name" value="Glutaredoxin"/>
    <property type="match status" value="1"/>
</dbReference>
<dbReference type="CDD" id="cd02947">
    <property type="entry name" value="TRX_family"/>
    <property type="match status" value="1"/>
</dbReference>
<dbReference type="EMBL" id="KZ452012">
    <property type="protein sequence ID" value="PKA51845.1"/>
    <property type="molecule type" value="Genomic_DNA"/>
</dbReference>
<dbReference type="InterPro" id="IPR036249">
    <property type="entry name" value="Thioredoxin-like_sf"/>
</dbReference>
<evidence type="ECO:0000313" key="4">
    <source>
        <dbReference type="Proteomes" id="UP000236161"/>
    </source>
</evidence>
<accession>A0A2I0A8K1</accession>
<dbReference type="AlphaFoldDB" id="A0A2I0A8K1"/>
<organism evidence="3 4">
    <name type="scientific">Apostasia shenzhenica</name>
    <dbReference type="NCBI Taxonomy" id="1088818"/>
    <lineage>
        <taxon>Eukaryota</taxon>
        <taxon>Viridiplantae</taxon>
        <taxon>Streptophyta</taxon>
        <taxon>Embryophyta</taxon>
        <taxon>Tracheophyta</taxon>
        <taxon>Spermatophyta</taxon>
        <taxon>Magnoliopsida</taxon>
        <taxon>Liliopsida</taxon>
        <taxon>Asparagales</taxon>
        <taxon>Orchidaceae</taxon>
        <taxon>Apostasioideae</taxon>
        <taxon>Apostasia</taxon>
    </lineage>
</organism>
<keyword evidence="4" id="KW-1185">Reference proteome</keyword>
<evidence type="ECO:0000313" key="3">
    <source>
        <dbReference type="EMBL" id="PKA51845.1"/>
    </source>
</evidence>
<sequence length="103" mass="11814">MYLQITVNFSASWCKPCRVFAPFYSELSKRYPTLLFLIVDVDELTALTGVLYIRATPTIFFREDGEQLDKLVGANQPELENKLAKLAKPTSTNWLEDRELPNV</sequence>
<dbReference type="InterPro" id="IPR013766">
    <property type="entry name" value="Thioredoxin_domain"/>
</dbReference>
<evidence type="ECO:0000256" key="1">
    <source>
        <dbReference type="ARBA" id="ARBA00023157"/>
    </source>
</evidence>
<dbReference type="STRING" id="1088818.A0A2I0A8K1"/>
<dbReference type="OrthoDB" id="2121326at2759"/>
<dbReference type="SUPFAM" id="SSF52833">
    <property type="entry name" value="Thioredoxin-like"/>
    <property type="match status" value="1"/>
</dbReference>
<feature type="domain" description="Thioredoxin" evidence="2">
    <location>
        <begin position="5"/>
        <end position="84"/>
    </location>
</feature>
<name>A0A2I0A8K1_9ASPA</name>
<proteinExistence type="predicted"/>
<protein>
    <submittedName>
        <fullName evidence="3">Thioredoxin H4-1</fullName>
    </submittedName>
</protein>
<reference evidence="3 4" key="1">
    <citation type="journal article" date="2017" name="Nature">
        <title>The Apostasia genome and the evolution of orchids.</title>
        <authorList>
            <person name="Zhang G.Q."/>
            <person name="Liu K.W."/>
            <person name="Li Z."/>
            <person name="Lohaus R."/>
            <person name="Hsiao Y.Y."/>
            <person name="Niu S.C."/>
            <person name="Wang J.Y."/>
            <person name="Lin Y.C."/>
            <person name="Xu Q."/>
            <person name="Chen L.J."/>
            <person name="Yoshida K."/>
            <person name="Fujiwara S."/>
            <person name="Wang Z.W."/>
            <person name="Zhang Y.Q."/>
            <person name="Mitsuda N."/>
            <person name="Wang M."/>
            <person name="Liu G.H."/>
            <person name="Pecoraro L."/>
            <person name="Huang H.X."/>
            <person name="Xiao X.J."/>
            <person name="Lin M."/>
            <person name="Wu X.Y."/>
            <person name="Wu W.L."/>
            <person name="Chen Y.Y."/>
            <person name="Chang S.B."/>
            <person name="Sakamoto S."/>
            <person name="Ohme-Takagi M."/>
            <person name="Yagi M."/>
            <person name="Zeng S.J."/>
            <person name="Shen C.Y."/>
            <person name="Yeh C.M."/>
            <person name="Luo Y.B."/>
            <person name="Tsai W.C."/>
            <person name="Van de Peer Y."/>
            <person name="Liu Z.J."/>
        </authorList>
    </citation>
    <scope>NUCLEOTIDE SEQUENCE [LARGE SCALE GENOMIC DNA]</scope>
    <source>
        <strain evidence="4">cv. Shenzhen</strain>
        <tissue evidence="3">Stem</tissue>
    </source>
</reference>
<dbReference type="Proteomes" id="UP000236161">
    <property type="component" value="Unassembled WGS sequence"/>
</dbReference>